<evidence type="ECO:0000256" key="1">
    <source>
        <dbReference type="ARBA" id="ARBA00005854"/>
    </source>
</evidence>
<feature type="domain" description="D-isomer specific 2-hydroxyacid dehydrogenase catalytic" evidence="5">
    <location>
        <begin position="4"/>
        <end position="320"/>
    </location>
</feature>
<dbReference type="GO" id="GO:0030267">
    <property type="term" value="F:glyoxylate reductase (NADPH) activity"/>
    <property type="evidence" value="ECO:0007669"/>
    <property type="project" value="TreeGrafter"/>
</dbReference>
<proteinExistence type="inferred from homology"/>
<evidence type="ECO:0000256" key="4">
    <source>
        <dbReference type="RuleBase" id="RU003719"/>
    </source>
</evidence>
<dbReference type="SUPFAM" id="SSF52283">
    <property type="entry name" value="Formate/glycerate dehydrogenase catalytic domain-like"/>
    <property type="match status" value="1"/>
</dbReference>
<dbReference type="FunFam" id="3.40.50.720:FF:000203">
    <property type="entry name" value="D-3-phosphoglycerate dehydrogenase (SerA)"/>
    <property type="match status" value="1"/>
</dbReference>
<dbReference type="PROSITE" id="PS00670">
    <property type="entry name" value="D_2_HYDROXYACID_DH_2"/>
    <property type="match status" value="1"/>
</dbReference>
<dbReference type="AlphaFoldDB" id="A0A2H0WVV1"/>
<accession>A0A2H0WVV1</accession>
<name>A0A2H0WVV1_9BACT</name>
<dbReference type="Pfam" id="PF00389">
    <property type="entry name" value="2-Hacid_dh"/>
    <property type="match status" value="1"/>
</dbReference>
<evidence type="ECO:0000313" key="7">
    <source>
        <dbReference type="EMBL" id="PIS16792.1"/>
    </source>
</evidence>
<evidence type="ECO:0000256" key="3">
    <source>
        <dbReference type="ARBA" id="ARBA00023027"/>
    </source>
</evidence>
<protein>
    <submittedName>
        <fullName evidence="7">D-glycerate dehydrogenase</fullName>
    </submittedName>
</protein>
<evidence type="ECO:0000256" key="2">
    <source>
        <dbReference type="ARBA" id="ARBA00023002"/>
    </source>
</evidence>
<dbReference type="PANTHER" id="PTHR10996:SF257">
    <property type="entry name" value="GLYOXYLATE REDUCTASE 1"/>
    <property type="match status" value="1"/>
</dbReference>
<organism evidence="7 8">
    <name type="scientific">Candidatus Portnoybacteria bacterium CG09_land_8_20_14_0_10_44_13</name>
    <dbReference type="NCBI Taxonomy" id="1974811"/>
    <lineage>
        <taxon>Bacteria</taxon>
        <taxon>Candidatus Portnoyibacteriota</taxon>
    </lineage>
</organism>
<dbReference type="GO" id="GO:0016618">
    <property type="term" value="F:hydroxypyruvate reductase [NAD(P)H] activity"/>
    <property type="evidence" value="ECO:0007669"/>
    <property type="project" value="TreeGrafter"/>
</dbReference>
<dbReference type="InterPro" id="IPR006139">
    <property type="entry name" value="D-isomer_2_OHA_DH_cat_dom"/>
</dbReference>
<dbReference type="Pfam" id="PF02826">
    <property type="entry name" value="2-Hacid_dh_C"/>
    <property type="match status" value="1"/>
</dbReference>
<dbReference type="PANTHER" id="PTHR10996">
    <property type="entry name" value="2-HYDROXYACID DEHYDROGENASE-RELATED"/>
    <property type="match status" value="1"/>
</dbReference>
<dbReference type="EMBL" id="PEZF01000070">
    <property type="protein sequence ID" value="PIS16792.1"/>
    <property type="molecule type" value="Genomic_DNA"/>
</dbReference>
<evidence type="ECO:0000313" key="8">
    <source>
        <dbReference type="Proteomes" id="UP000229080"/>
    </source>
</evidence>
<dbReference type="Proteomes" id="UP000229080">
    <property type="component" value="Unassembled WGS sequence"/>
</dbReference>
<dbReference type="SUPFAM" id="SSF51735">
    <property type="entry name" value="NAD(P)-binding Rossmann-fold domains"/>
    <property type="match status" value="1"/>
</dbReference>
<keyword evidence="2 4" id="KW-0560">Oxidoreductase</keyword>
<dbReference type="InterPro" id="IPR029753">
    <property type="entry name" value="D-isomer_DH_CS"/>
</dbReference>
<reference evidence="8" key="1">
    <citation type="submission" date="2017-09" db="EMBL/GenBank/DDBJ databases">
        <title>Depth-based differentiation of microbial function through sediment-hosted aquifers and enrichment of novel symbionts in the deep terrestrial subsurface.</title>
        <authorList>
            <person name="Probst A.J."/>
            <person name="Ladd B."/>
            <person name="Jarett J.K."/>
            <person name="Geller-Mcgrath D.E."/>
            <person name="Sieber C.M.K."/>
            <person name="Emerson J.B."/>
            <person name="Anantharaman K."/>
            <person name="Thomas B.C."/>
            <person name="Malmstrom R."/>
            <person name="Stieglmeier M."/>
            <person name="Klingl A."/>
            <person name="Woyke T."/>
            <person name="Ryan C.M."/>
            <person name="Banfield J.F."/>
        </authorList>
    </citation>
    <scope>NUCLEOTIDE SEQUENCE [LARGE SCALE GENOMIC DNA]</scope>
</reference>
<gene>
    <name evidence="7" type="ORF">COT61_02055</name>
</gene>
<dbReference type="CDD" id="cd05301">
    <property type="entry name" value="GDH"/>
    <property type="match status" value="1"/>
</dbReference>
<evidence type="ECO:0000259" key="5">
    <source>
        <dbReference type="Pfam" id="PF00389"/>
    </source>
</evidence>
<comment type="similarity">
    <text evidence="1 4">Belongs to the D-isomer specific 2-hydroxyacid dehydrogenase family.</text>
</comment>
<comment type="caution">
    <text evidence="7">The sequence shown here is derived from an EMBL/GenBank/DDBJ whole genome shotgun (WGS) entry which is preliminary data.</text>
</comment>
<keyword evidence="3" id="KW-0520">NAD</keyword>
<dbReference type="GO" id="GO:0051287">
    <property type="term" value="F:NAD binding"/>
    <property type="evidence" value="ECO:0007669"/>
    <property type="project" value="InterPro"/>
</dbReference>
<dbReference type="InterPro" id="IPR036291">
    <property type="entry name" value="NAD(P)-bd_dom_sf"/>
</dbReference>
<dbReference type="GO" id="GO:0005829">
    <property type="term" value="C:cytosol"/>
    <property type="evidence" value="ECO:0007669"/>
    <property type="project" value="TreeGrafter"/>
</dbReference>
<dbReference type="InterPro" id="IPR050223">
    <property type="entry name" value="D-isomer_2-hydroxyacid_DH"/>
</dbReference>
<dbReference type="PROSITE" id="PS00671">
    <property type="entry name" value="D_2_HYDROXYACID_DH_3"/>
    <property type="match status" value="1"/>
</dbReference>
<feature type="domain" description="D-isomer specific 2-hydroxyacid dehydrogenase NAD-binding" evidence="6">
    <location>
        <begin position="110"/>
        <end position="288"/>
    </location>
</feature>
<dbReference type="Gene3D" id="3.40.50.720">
    <property type="entry name" value="NAD(P)-binding Rossmann-like Domain"/>
    <property type="match status" value="2"/>
</dbReference>
<sequence>MPKIFVTRQILESGINLLKGKDYEVEVSDFDGVLPREQLLGKIKGADAVLALLTDKINAEFFDAGGPQLKVVANYAVGYDNIDVPEAKKRGIIVTNTPDVLTESVAEHAIALMFALAHRIVESDQFMRDGKYAGWAPMLFLGNDMAGKTVGLVGLGRIGSTVAKRLKQGFDMKIMYFDVHRNEDLEKEYGLVYADLETVLRKADFVSIHVPLLPATRHLIGEAQLKMMKKGAYLINTSRGPIVDEKALVEVLKNGVIRGAGLDVYEEEPKMAPGLAELDNVVITPHTASATEETRGAMSELAAKNIIEVLEGRGAITPIN</sequence>
<dbReference type="InterPro" id="IPR006140">
    <property type="entry name" value="D-isomer_DH_NAD-bd"/>
</dbReference>
<evidence type="ECO:0000259" key="6">
    <source>
        <dbReference type="Pfam" id="PF02826"/>
    </source>
</evidence>